<protein>
    <submittedName>
        <fullName evidence="1">Uncharacterized protein</fullName>
    </submittedName>
</protein>
<keyword evidence="2" id="KW-1185">Reference proteome</keyword>
<reference evidence="2" key="1">
    <citation type="journal article" date="2022" name="Mol. Ecol. Resour.">
        <title>The genomes of chicory, endive, great burdock and yacon provide insights into Asteraceae palaeo-polyploidization history and plant inulin production.</title>
        <authorList>
            <person name="Fan W."/>
            <person name="Wang S."/>
            <person name="Wang H."/>
            <person name="Wang A."/>
            <person name="Jiang F."/>
            <person name="Liu H."/>
            <person name="Zhao H."/>
            <person name="Xu D."/>
            <person name="Zhang Y."/>
        </authorList>
    </citation>
    <scope>NUCLEOTIDE SEQUENCE [LARGE SCALE GENOMIC DNA]</scope>
    <source>
        <strain evidence="2">cv. Punajuju</strain>
    </source>
</reference>
<evidence type="ECO:0000313" key="2">
    <source>
        <dbReference type="Proteomes" id="UP001055811"/>
    </source>
</evidence>
<organism evidence="1 2">
    <name type="scientific">Cichorium intybus</name>
    <name type="common">Chicory</name>
    <dbReference type="NCBI Taxonomy" id="13427"/>
    <lineage>
        <taxon>Eukaryota</taxon>
        <taxon>Viridiplantae</taxon>
        <taxon>Streptophyta</taxon>
        <taxon>Embryophyta</taxon>
        <taxon>Tracheophyta</taxon>
        <taxon>Spermatophyta</taxon>
        <taxon>Magnoliopsida</taxon>
        <taxon>eudicotyledons</taxon>
        <taxon>Gunneridae</taxon>
        <taxon>Pentapetalae</taxon>
        <taxon>asterids</taxon>
        <taxon>campanulids</taxon>
        <taxon>Asterales</taxon>
        <taxon>Asteraceae</taxon>
        <taxon>Cichorioideae</taxon>
        <taxon>Cichorieae</taxon>
        <taxon>Cichoriinae</taxon>
        <taxon>Cichorium</taxon>
    </lineage>
</organism>
<gene>
    <name evidence="1" type="ORF">L2E82_47441</name>
</gene>
<reference evidence="1 2" key="2">
    <citation type="journal article" date="2022" name="Mol. Ecol. Resour.">
        <title>The genomes of chicory, endive, great burdock and yacon provide insights into Asteraceae paleo-polyploidization history and plant inulin production.</title>
        <authorList>
            <person name="Fan W."/>
            <person name="Wang S."/>
            <person name="Wang H."/>
            <person name="Wang A."/>
            <person name="Jiang F."/>
            <person name="Liu H."/>
            <person name="Zhao H."/>
            <person name="Xu D."/>
            <person name="Zhang Y."/>
        </authorList>
    </citation>
    <scope>NUCLEOTIDE SEQUENCE [LARGE SCALE GENOMIC DNA]</scope>
    <source>
        <strain evidence="2">cv. Punajuju</strain>
        <tissue evidence="1">Leaves</tissue>
    </source>
</reference>
<comment type="caution">
    <text evidence="1">The sequence shown here is derived from an EMBL/GenBank/DDBJ whole genome shotgun (WGS) entry which is preliminary data.</text>
</comment>
<proteinExistence type="predicted"/>
<dbReference type="Proteomes" id="UP001055811">
    <property type="component" value="Linkage Group LG09"/>
</dbReference>
<dbReference type="EMBL" id="CM042017">
    <property type="protein sequence ID" value="KAI3689483.1"/>
    <property type="molecule type" value="Genomic_DNA"/>
</dbReference>
<accession>A0ACB8YW13</accession>
<sequence>MLPLRHNRSFLKEEKPASRQLLGQIPASVLPFPQTKFWVLRFLSSLCSDPKPGSPSSFKFDLIAGTRNPFSRLLKTLEKQGGGEFSKYYILPSLNDSRIVLLGSLMNKGYLDKYRYFFSLVWSSTSRKMVSGRVIWTINYVAKDIE</sequence>
<name>A0ACB8YW13_CICIN</name>
<evidence type="ECO:0000313" key="1">
    <source>
        <dbReference type="EMBL" id="KAI3689483.1"/>
    </source>
</evidence>